<dbReference type="AlphaFoldDB" id="A0A194QDE0"/>
<evidence type="ECO:0000256" key="3">
    <source>
        <dbReference type="PROSITE-ProRule" id="PRU00175"/>
    </source>
</evidence>
<feature type="coiled-coil region" evidence="4">
    <location>
        <begin position="91"/>
        <end position="233"/>
    </location>
</feature>
<dbReference type="SMART" id="SM00184">
    <property type="entry name" value="RING"/>
    <property type="match status" value="1"/>
</dbReference>
<organism evidence="7 8">
    <name type="scientific">Papilio xuthus</name>
    <name type="common">Asian swallowtail butterfly</name>
    <dbReference type="NCBI Taxonomy" id="66420"/>
    <lineage>
        <taxon>Eukaryota</taxon>
        <taxon>Metazoa</taxon>
        <taxon>Ecdysozoa</taxon>
        <taxon>Arthropoda</taxon>
        <taxon>Hexapoda</taxon>
        <taxon>Insecta</taxon>
        <taxon>Pterygota</taxon>
        <taxon>Neoptera</taxon>
        <taxon>Endopterygota</taxon>
        <taxon>Lepidoptera</taxon>
        <taxon>Glossata</taxon>
        <taxon>Ditrysia</taxon>
        <taxon>Papilionoidea</taxon>
        <taxon>Papilionidae</taxon>
        <taxon>Papilioninae</taxon>
        <taxon>Papilio</taxon>
    </lineage>
</organism>
<feature type="compositionally biased region" description="Basic residues" evidence="5">
    <location>
        <begin position="372"/>
        <end position="387"/>
    </location>
</feature>
<dbReference type="GO" id="GO:0005634">
    <property type="term" value="C:nucleus"/>
    <property type="evidence" value="ECO:0007669"/>
    <property type="project" value="TreeGrafter"/>
</dbReference>
<keyword evidence="8" id="KW-1185">Reference proteome</keyword>
<evidence type="ECO:0000256" key="5">
    <source>
        <dbReference type="SAM" id="MobiDB-lite"/>
    </source>
</evidence>
<dbReference type="GO" id="GO:0031297">
    <property type="term" value="P:replication fork processing"/>
    <property type="evidence" value="ECO:0007669"/>
    <property type="project" value="TreeGrafter"/>
</dbReference>
<dbReference type="GO" id="GO:0061630">
    <property type="term" value="F:ubiquitin protein ligase activity"/>
    <property type="evidence" value="ECO:0007669"/>
    <property type="project" value="TreeGrafter"/>
</dbReference>
<sequence>MELILKPIVAPSEKMHMLCSICNDLLNQTESIYAIKCGHMFHHNCLAQWIARSKSCPQCRNKVTEKCMFRLYPTICNDNTGDDAATLQSRLDNVQLQLHEQKSVCKEKEEKLNSLKSELATNKEMLSNCEQRLVQQESAIAALKEYNNCLKVESKKVNALREENQNLKKNISTMHRALCESEAKKNELRNRLDEVTKMLVEESNKLADARQNLRSAEDEIQEYRLRVFQDQKRDAAQAFGIETENIDTKVLKIDQDAINLDSPSVKTLVDEIENSDSPYLRLKQSTLALAALQQRNPPAVTKPLKPSEFGILKPAKSSILKKTFSTNTSIFHKKMPATLDFENKDQEINLDVTYDGLGGHSKPSFFPVTKSPKPRLPKLTAKHKLRRPTNTAGSRDISKMFEKLSDGDS</sequence>
<keyword evidence="1 3" id="KW-0863">Zinc-finger</keyword>
<evidence type="ECO:0000259" key="6">
    <source>
        <dbReference type="PROSITE" id="PS50089"/>
    </source>
</evidence>
<dbReference type="GO" id="GO:0008270">
    <property type="term" value="F:zinc ion binding"/>
    <property type="evidence" value="ECO:0007669"/>
    <property type="project" value="UniProtKB-KW"/>
</dbReference>
<dbReference type="GO" id="GO:0016567">
    <property type="term" value="P:protein ubiquitination"/>
    <property type="evidence" value="ECO:0007669"/>
    <property type="project" value="TreeGrafter"/>
</dbReference>
<evidence type="ECO:0000256" key="2">
    <source>
        <dbReference type="ARBA" id="ARBA00022833"/>
    </source>
</evidence>
<dbReference type="Proteomes" id="UP000053268">
    <property type="component" value="Unassembled WGS sequence"/>
</dbReference>
<dbReference type="PANTHER" id="PTHR46569">
    <property type="entry name" value="E3 UBIQUITIN-PROTEIN LIGASE TRAIP"/>
    <property type="match status" value="1"/>
</dbReference>
<dbReference type="InterPro" id="IPR001841">
    <property type="entry name" value="Znf_RING"/>
</dbReference>
<accession>A0A194QDE0</accession>
<keyword evidence="4" id="KW-0175">Coiled coil</keyword>
<dbReference type="Gene3D" id="3.30.40.10">
    <property type="entry name" value="Zinc/RING finger domain, C3HC4 (zinc finger)"/>
    <property type="match status" value="1"/>
</dbReference>
<dbReference type="InterPro" id="IPR013083">
    <property type="entry name" value="Znf_RING/FYVE/PHD"/>
</dbReference>
<evidence type="ECO:0000313" key="7">
    <source>
        <dbReference type="EMBL" id="KPJ03477.1"/>
    </source>
</evidence>
<protein>
    <submittedName>
        <fullName evidence="7">TRAF-interacting protein</fullName>
    </submittedName>
</protein>
<dbReference type="STRING" id="66420.A0A194QDE0"/>
<dbReference type="SUPFAM" id="SSF57850">
    <property type="entry name" value="RING/U-box"/>
    <property type="match status" value="1"/>
</dbReference>
<dbReference type="EMBL" id="KQ459167">
    <property type="protein sequence ID" value="KPJ03477.1"/>
    <property type="molecule type" value="Genomic_DNA"/>
</dbReference>
<feature type="region of interest" description="Disordered" evidence="5">
    <location>
        <begin position="363"/>
        <end position="409"/>
    </location>
</feature>
<keyword evidence="2" id="KW-0862">Zinc</keyword>
<reference evidence="7 8" key="1">
    <citation type="journal article" date="2015" name="Nat. Commun.">
        <title>Outbred genome sequencing and CRISPR/Cas9 gene editing in butterflies.</title>
        <authorList>
            <person name="Li X."/>
            <person name="Fan D."/>
            <person name="Zhang W."/>
            <person name="Liu G."/>
            <person name="Zhang L."/>
            <person name="Zhao L."/>
            <person name="Fang X."/>
            <person name="Chen L."/>
            <person name="Dong Y."/>
            <person name="Chen Y."/>
            <person name="Ding Y."/>
            <person name="Zhao R."/>
            <person name="Feng M."/>
            <person name="Zhu Y."/>
            <person name="Feng Y."/>
            <person name="Jiang X."/>
            <person name="Zhu D."/>
            <person name="Xiang H."/>
            <person name="Feng X."/>
            <person name="Li S."/>
            <person name="Wang J."/>
            <person name="Zhang G."/>
            <person name="Kronforst M.R."/>
            <person name="Wang W."/>
        </authorList>
    </citation>
    <scope>NUCLEOTIDE SEQUENCE [LARGE SCALE GENOMIC DNA]</scope>
    <source>
        <strain evidence="7">Ya'a_city_454_Px</strain>
        <tissue evidence="7">Whole body</tissue>
    </source>
</reference>
<name>A0A194QDE0_PAPXU</name>
<evidence type="ECO:0000313" key="8">
    <source>
        <dbReference type="Proteomes" id="UP000053268"/>
    </source>
</evidence>
<proteinExistence type="predicted"/>
<evidence type="ECO:0000256" key="4">
    <source>
        <dbReference type="SAM" id="Coils"/>
    </source>
</evidence>
<dbReference type="InterPro" id="IPR052639">
    <property type="entry name" value="TRAIP_ubiq-protein_ligase"/>
</dbReference>
<dbReference type="PROSITE" id="PS50089">
    <property type="entry name" value="ZF_RING_2"/>
    <property type="match status" value="1"/>
</dbReference>
<feature type="compositionally biased region" description="Basic and acidic residues" evidence="5">
    <location>
        <begin position="396"/>
        <end position="409"/>
    </location>
</feature>
<keyword evidence="1 3" id="KW-0479">Metal-binding</keyword>
<gene>
    <name evidence="7" type="ORF">RR46_03543</name>
</gene>
<dbReference type="GO" id="GO:0090734">
    <property type="term" value="C:site of DNA damage"/>
    <property type="evidence" value="ECO:0007669"/>
    <property type="project" value="TreeGrafter"/>
</dbReference>
<evidence type="ECO:0000256" key="1">
    <source>
        <dbReference type="ARBA" id="ARBA00022771"/>
    </source>
</evidence>
<feature type="domain" description="RING-type" evidence="6">
    <location>
        <begin position="19"/>
        <end position="60"/>
    </location>
</feature>
<dbReference type="Pfam" id="PF13639">
    <property type="entry name" value="zf-RING_2"/>
    <property type="match status" value="1"/>
</dbReference>
<dbReference type="Gene3D" id="1.10.287.1490">
    <property type="match status" value="1"/>
</dbReference>
<dbReference type="PANTHER" id="PTHR46569:SF1">
    <property type="entry name" value="E3 UBIQUITIN-PROTEIN LIGASE RFWD3-RELATED"/>
    <property type="match status" value="1"/>
</dbReference>